<keyword evidence="1" id="KW-1133">Transmembrane helix</keyword>
<protein>
    <submittedName>
        <fullName evidence="2">Uncharacterized protein</fullName>
    </submittedName>
</protein>
<dbReference type="STRING" id="239498.AXK60_04510"/>
<comment type="caution">
    <text evidence="2">The sequence shown here is derived from an EMBL/GenBank/DDBJ whole genome shotgun (WGS) entry which is preliminary data.</text>
</comment>
<sequence length="430" mass="46076">MPASGFRMTHVGGLAVGFAVVFTVLIPVTTRLNRRYPGRTRWTDWALGVAITGLWTVAVITFSEAWWPEAPTFVDAAVSGVGVAPIVFVPDIVAALRRRRHPGPVRVLPERLAAVRRSIAPVAFVPDVHRHFAEPEARARYVVAAYRRGVIPAESVPGLAADLAHLLPDGVPAWAELAAHDGGTGLGGVVDRAAHELGYAPSPEQERADAVERLVYAALSSTDPMVRLATVELLAPGEGLGLPRVSNPPATMSVTRATIEGYFDGAHGVALDEGVDRHFADPTVRARRMIAAYRRHEIPSRDVGTTAAELVADLPGAGPAWTELAMAGPTAWRSDLDGLVDRAAAEIGHTDADEPEILIEYDLYCGLVDGDVLDRSRLIWIRDERSPFAVPFILAGHLGDIGIATFFTDGAEHLNGKYSTPDVVGLPRNP</sequence>
<dbReference type="AlphaFoldDB" id="A0A138AXI8"/>
<feature type="transmembrane region" description="Helical" evidence="1">
    <location>
        <begin position="12"/>
        <end position="33"/>
    </location>
</feature>
<evidence type="ECO:0000313" key="3">
    <source>
        <dbReference type="Proteomes" id="UP000070258"/>
    </source>
</evidence>
<organism evidence="2 3">
    <name type="scientific">Tsukamurella pseudospumae</name>
    <dbReference type="NCBI Taxonomy" id="239498"/>
    <lineage>
        <taxon>Bacteria</taxon>
        <taxon>Bacillati</taxon>
        <taxon>Actinomycetota</taxon>
        <taxon>Actinomycetes</taxon>
        <taxon>Mycobacteriales</taxon>
        <taxon>Tsukamurellaceae</taxon>
        <taxon>Tsukamurella</taxon>
    </lineage>
</organism>
<evidence type="ECO:0000313" key="2">
    <source>
        <dbReference type="EMBL" id="KXP15122.1"/>
    </source>
</evidence>
<name>A0A138AXI8_9ACTN</name>
<proteinExistence type="predicted"/>
<reference evidence="3" key="1">
    <citation type="submission" date="2016-02" db="EMBL/GenBank/DDBJ databases">
        <authorList>
            <person name="Wen L."/>
            <person name="He K."/>
            <person name="Yang H."/>
        </authorList>
    </citation>
    <scope>NUCLEOTIDE SEQUENCE [LARGE SCALE GENOMIC DNA]</scope>
    <source>
        <strain evidence="3">JCM 15929</strain>
    </source>
</reference>
<dbReference type="Proteomes" id="UP000070258">
    <property type="component" value="Unassembled WGS sequence"/>
</dbReference>
<gene>
    <name evidence="2" type="ORF">AXK60_04510</name>
</gene>
<keyword evidence="1" id="KW-0812">Transmembrane</keyword>
<feature type="transmembrane region" description="Helical" evidence="1">
    <location>
        <begin position="45"/>
        <end position="67"/>
    </location>
</feature>
<evidence type="ECO:0000256" key="1">
    <source>
        <dbReference type="SAM" id="Phobius"/>
    </source>
</evidence>
<feature type="transmembrane region" description="Helical" evidence="1">
    <location>
        <begin position="73"/>
        <end position="96"/>
    </location>
</feature>
<accession>A0A138AXI8</accession>
<keyword evidence="1" id="KW-0472">Membrane</keyword>
<dbReference type="EMBL" id="LSRF01000001">
    <property type="protein sequence ID" value="KXP15122.1"/>
    <property type="molecule type" value="Genomic_DNA"/>
</dbReference>